<proteinExistence type="predicted"/>
<gene>
    <name evidence="2" type="ORF">LCGC14_1762940</name>
</gene>
<dbReference type="PANTHER" id="PTHR47099:SF1">
    <property type="entry name" value="METHYLCOBAMIDE:COM METHYLTRANSFERASE MTBA"/>
    <property type="match status" value="1"/>
</dbReference>
<evidence type="ECO:0000259" key="1">
    <source>
        <dbReference type="Pfam" id="PF01208"/>
    </source>
</evidence>
<reference evidence="2" key="1">
    <citation type="journal article" date="2015" name="Nature">
        <title>Complex archaea that bridge the gap between prokaryotes and eukaryotes.</title>
        <authorList>
            <person name="Spang A."/>
            <person name="Saw J.H."/>
            <person name="Jorgensen S.L."/>
            <person name="Zaremba-Niedzwiedzka K."/>
            <person name="Martijn J."/>
            <person name="Lind A.E."/>
            <person name="van Eijk R."/>
            <person name="Schleper C."/>
            <person name="Guy L."/>
            <person name="Ettema T.J."/>
        </authorList>
    </citation>
    <scope>NUCLEOTIDE SEQUENCE</scope>
</reference>
<dbReference type="InterPro" id="IPR038071">
    <property type="entry name" value="UROD/MetE-like_sf"/>
</dbReference>
<dbReference type="PANTHER" id="PTHR47099">
    <property type="entry name" value="METHYLCOBAMIDE:COM METHYLTRANSFERASE MTBA"/>
    <property type="match status" value="1"/>
</dbReference>
<dbReference type="GO" id="GO:0004853">
    <property type="term" value="F:uroporphyrinogen decarboxylase activity"/>
    <property type="evidence" value="ECO:0007669"/>
    <property type="project" value="InterPro"/>
</dbReference>
<comment type="caution">
    <text evidence="2">The sequence shown here is derived from an EMBL/GenBank/DDBJ whole genome shotgun (WGS) entry which is preliminary data.</text>
</comment>
<dbReference type="SUPFAM" id="SSF51726">
    <property type="entry name" value="UROD/MetE-like"/>
    <property type="match status" value="1"/>
</dbReference>
<dbReference type="AlphaFoldDB" id="A0A0F9JFH3"/>
<dbReference type="EMBL" id="LAZR01016423">
    <property type="protein sequence ID" value="KKM04566.1"/>
    <property type="molecule type" value="Genomic_DNA"/>
</dbReference>
<accession>A0A0F9JFH3</accession>
<protein>
    <recommendedName>
        <fullName evidence="1">Uroporphyrinogen decarboxylase (URO-D) domain-containing protein</fullName>
    </recommendedName>
</protein>
<organism evidence="2">
    <name type="scientific">marine sediment metagenome</name>
    <dbReference type="NCBI Taxonomy" id="412755"/>
    <lineage>
        <taxon>unclassified sequences</taxon>
        <taxon>metagenomes</taxon>
        <taxon>ecological metagenomes</taxon>
    </lineage>
</organism>
<evidence type="ECO:0000313" key="2">
    <source>
        <dbReference type="EMBL" id="KKM04566.1"/>
    </source>
</evidence>
<name>A0A0F9JFH3_9ZZZZ</name>
<sequence>MEYNSFERVKTALQHQEPDRVPFDIGGAAVTGININALRNLKTLLGMSEEVELWDRVTQLAKTGDDIVEKLGIDVKNVGPEAPSSPGPAKDLGLVDDHYRIIDEFGIGWQMPKDEGHYYDLYHHPLANAESIKDIENYSWPDPLDPARFLGLKDRVEKVVFQEKKAYVMGRMSAGMWEHAIWMTGYNKFFMDMIQNEKLIHAIMEKILELKMKYWGRYLEIVGKNAMVVSAADDLGSQNGLLVSLDMYKKLIWPYHRRLFEFLKKKAKDKLYIFFHNDGAIMETVPLLIEAGIDILNPFQVNCKGMDTGKFKKEFGKDLTIWGGSCDARILEFGNPEEVRIETKKRIHDLAPGGGFIFASIHIIQGGVPPENIIARWETLQEFGRY</sequence>
<dbReference type="InterPro" id="IPR000257">
    <property type="entry name" value="Uroporphyrinogen_deCOase"/>
</dbReference>
<feature type="domain" description="Uroporphyrinogen decarboxylase (URO-D)" evidence="1">
    <location>
        <begin position="103"/>
        <end position="382"/>
    </location>
</feature>
<dbReference type="GO" id="GO:0006779">
    <property type="term" value="P:porphyrin-containing compound biosynthetic process"/>
    <property type="evidence" value="ECO:0007669"/>
    <property type="project" value="InterPro"/>
</dbReference>
<dbReference type="InterPro" id="IPR052024">
    <property type="entry name" value="Methanogen_methyltrans"/>
</dbReference>
<dbReference type="Pfam" id="PF01208">
    <property type="entry name" value="URO-D"/>
    <property type="match status" value="1"/>
</dbReference>
<dbReference type="Gene3D" id="3.20.20.210">
    <property type="match status" value="1"/>
</dbReference>